<comment type="subcellular location">
    <subcellularLocation>
        <location evidence="1">Cytoplasm</location>
    </subcellularLocation>
</comment>
<evidence type="ECO:0000259" key="4">
    <source>
        <dbReference type="PROSITE" id="PS50020"/>
    </source>
</evidence>
<feature type="compositionally biased region" description="Polar residues" evidence="3">
    <location>
        <begin position="1"/>
        <end position="11"/>
    </location>
</feature>
<accession>A0ABD3K508</accession>
<evidence type="ECO:0000313" key="5">
    <source>
        <dbReference type="EMBL" id="KAL3735139.1"/>
    </source>
</evidence>
<dbReference type="PANTHER" id="PTHR14791:SF42">
    <property type="entry name" value="F16L1.2 PROTEIN"/>
    <property type="match status" value="1"/>
</dbReference>
<dbReference type="PANTHER" id="PTHR14791">
    <property type="entry name" value="BOMB/KIRA PROTEINS"/>
    <property type="match status" value="1"/>
</dbReference>
<dbReference type="InterPro" id="IPR001202">
    <property type="entry name" value="WW_dom"/>
</dbReference>
<gene>
    <name evidence="5" type="ORF">ACJRO7_024301</name>
</gene>
<keyword evidence="2" id="KW-0963">Cytoplasm</keyword>
<reference evidence="5 6" key="1">
    <citation type="submission" date="2024-11" db="EMBL/GenBank/DDBJ databases">
        <title>Chromosome-level genome assembly of Eucalyptus globulus Labill. provides insights into its genome evolution.</title>
        <authorList>
            <person name="Li X."/>
        </authorList>
    </citation>
    <scope>NUCLEOTIDE SEQUENCE [LARGE SCALE GENOMIC DNA]</scope>
    <source>
        <strain evidence="5">CL2024</strain>
        <tissue evidence="5">Fresh tender leaves</tissue>
    </source>
</reference>
<feature type="compositionally biased region" description="Basic and acidic residues" evidence="3">
    <location>
        <begin position="151"/>
        <end position="161"/>
    </location>
</feature>
<evidence type="ECO:0000256" key="3">
    <source>
        <dbReference type="SAM" id="MobiDB-lite"/>
    </source>
</evidence>
<dbReference type="SUPFAM" id="SSF51045">
    <property type="entry name" value="WW domain"/>
    <property type="match status" value="1"/>
</dbReference>
<sequence length="246" mass="28515">MVSFQNSTPHSPKQRGPIIRGLESLSKKRKWEEMLRPRRGQRQVEAEEALGKRSSQSSETTEATRTVLDIELHLETPLPLEWQQHLDIQSGQIHFYNTRTHKRTSKDPRETSDTGHAASPGNHVRLELELNLPYNHDQQDDHEVLSSGTMRDSRNLSEKKSGRQVKKMRPWLGLETRNETKGEEEDEEEEEEEEEEEDQMVATVCGRCHMLVMLCKSSPTCPNCKFLHPPDQSHRRLFNGRRSLLC</sequence>
<protein>
    <recommendedName>
        <fullName evidence="4">WW domain-containing protein</fullName>
    </recommendedName>
</protein>
<evidence type="ECO:0000256" key="1">
    <source>
        <dbReference type="ARBA" id="ARBA00004496"/>
    </source>
</evidence>
<feature type="compositionally biased region" description="Polar residues" evidence="3">
    <location>
        <begin position="53"/>
        <end position="63"/>
    </location>
</feature>
<feature type="region of interest" description="Disordered" evidence="3">
    <location>
        <begin position="1"/>
        <end position="63"/>
    </location>
</feature>
<feature type="region of interest" description="Disordered" evidence="3">
    <location>
        <begin position="138"/>
        <end position="199"/>
    </location>
</feature>
<feature type="region of interest" description="Disordered" evidence="3">
    <location>
        <begin position="97"/>
        <end position="122"/>
    </location>
</feature>
<dbReference type="EMBL" id="JBJKBG010000006">
    <property type="protein sequence ID" value="KAL3735139.1"/>
    <property type="molecule type" value="Genomic_DNA"/>
</dbReference>
<dbReference type="Gene3D" id="2.20.70.10">
    <property type="match status" value="1"/>
</dbReference>
<dbReference type="InterPro" id="IPR051105">
    <property type="entry name" value="WWC/KIBRA_Hippo_Reg"/>
</dbReference>
<feature type="compositionally biased region" description="Basic and acidic residues" evidence="3">
    <location>
        <begin position="30"/>
        <end position="51"/>
    </location>
</feature>
<feature type="domain" description="WW" evidence="4">
    <location>
        <begin position="76"/>
        <end position="110"/>
    </location>
</feature>
<dbReference type="Proteomes" id="UP001634007">
    <property type="component" value="Unassembled WGS sequence"/>
</dbReference>
<evidence type="ECO:0000256" key="2">
    <source>
        <dbReference type="ARBA" id="ARBA00022490"/>
    </source>
</evidence>
<name>A0ABD3K508_EUCGL</name>
<dbReference type="AlphaFoldDB" id="A0ABD3K508"/>
<organism evidence="5 6">
    <name type="scientific">Eucalyptus globulus</name>
    <name type="common">Tasmanian blue gum</name>
    <dbReference type="NCBI Taxonomy" id="34317"/>
    <lineage>
        <taxon>Eukaryota</taxon>
        <taxon>Viridiplantae</taxon>
        <taxon>Streptophyta</taxon>
        <taxon>Embryophyta</taxon>
        <taxon>Tracheophyta</taxon>
        <taxon>Spermatophyta</taxon>
        <taxon>Magnoliopsida</taxon>
        <taxon>eudicotyledons</taxon>
        <taxon>Gunneridae</taxon>
        <taxon>Pentapetalae</taxon>
        <taxon>rosids</taxon>
        <taxon>malvids</taxon>
        <taxon>Myrtales</taxon>
        <taxon>Myrtaceae</taxon>
        <taxon>Myrtoideae</taxon>
        <taxon>Eucalypteae</taxon>
        <taxon>Eucalyptus</taxon>
    </lineage>
</organism>
<dbReference type="GO" id="GO:0005737">
    <property type="term" value="C:cytoplasm"/>
    <property type="evidence" value="ECO:0007669"/>
    <property type="project" value="UniProtKB-SubCell"/>
</dbReference>
<comment type="caution">
    <text evidence="5">The sequence shown here is derived from an EMBL/GenBank/DDBJ whole genome shotgun (WGS) entry which is preliminary data.</text>
</comment>
<feature type="compositionally biased region" description="Acidic residues" evidence="3">
    <location>
        <begin position="182"/>
        <end position="199"/>
    </location>
</feature>
<dbReference type="PROSITE" id="PS50020">
    <property type="entry name" value="WW_DOMAIN_2"/>
    <property type="match status" value="1"/>
</dbReference>
<proteinExistence type="predicted"/>
<dbReference type="InterPro" id="IPR036020">
    <property type="entry name" value="WW_dom_sf"/>
</dbReference>
<keyword evidence="6" id="KW-1185">Reference proteome</keyword>
<evidence type="ECO:0000313" key="6">
    <source>
        <dbReference type="Proteomes" id="UP001634007"/>
    </source>
</evidence>